<gene>
    <name evidence="1" type="ORF">METZ01_LOCUS346316</name>
</gene>
<evidence type="ECO:0000313" key="1">
    <source>
        <dbReference type="EMBL" id="SVC93462.1"/>
    </source>
</evidence>
<feature type="non-terminal residue" evidence="1">
    <location>
        <position position="32"/>
    </location>
</feature>
<sequence>MIIPLEDQDLMIRGSILLSGTVRELCMRNRRM</sequence>
<protein>
    <submittedName>
        <fullName evidence="1">Uncharacterized protein</fullName>
    </submittedName>
</protein>
<reference evidence="1" key="1">
    <citation type="submission" date="2018-05" db="EMBL/GenBank/DDBJ databases">
        <authorList>
            <person name="Lanie J.A."/>
            <person name="Ng W.-L."/>
            <person name="Kazmierczak K.M."/>
            <person name="Andrzejewski T.M."/>
            <person name="Davidsen T.M."/>
            <person name="Wayne K.J."/>
            <person name="Tettelin H."/>
            <person name="Glass J.I."/>
            <person name="Rusch D."/>
            <person name="Podicherti R."/>
            <person name="Tsui H.-C.T."/>
            <person name="Winkler M.E."/>
        </authorList>
    </citation>
    <scope>NUCLEOTIDE SEQUENCE</scope>
</reference>
<name>A0A382R8D4_9ZZZZ</name>
<dbReference type="AlphaFoldDB" id="A0A382R8D4"/>
<organism evidence="1">
    <name type="scientific">marine metagenome</name>
    <dbReference type="NCBI Taxonomy" id="408172"/>
    <lineage>
        <taxon>unclassified sequences</taxon>
        <taxon>metagenomes</taxon>
        <taxon>ecological metagenomes</taxon>
    </lineage>
</organism>
<dbReference type="EMBL" id="UINC01119556">
    <property type="protein sequence ID" value="SVC93462.1"/>
    <property type="molecule type" value="Genomic_DNA"/>
</dbReference>
<accession>A0A382R8D4</accession>
<proteinExistence type="predicted"/>